<dbReference type="Pfam" id="PF00335">
    <property type="entry name" value="Tetraspanin"/>
    <property type="match status" value="1"/>
</dbReference>
<evidence type="ECO:0000256" key="2">
    <source>
        <dbReference type="ARBA" id="ARBA00006840"/>
    </source>
</evidence>
<evidence type="ECO:0000256" key="4">
    <source>
        <dbReference type="ARBA" id="ARBA00022989"/>
    </source>
</evidence>
<feature type="transmembrane region" description="Helical" evidence="6">
    <location>
        <begin position="20"/>
        <end position="43"/>
    </location>
</feature>
<accession>A0A4D6ML34</accession>
<comment type="subcellular location">
    <subcellularLocation>
        <location evidence="1">Membrane</location>
        <topology evidence="1">Multi-pass membrane protein</topology>
    </subcellularLocation>
</comment>
<reference evidence="7 8" key="1">
    <citation type="submission" date="2019-04" db="EMBL/GenBank/DDBJ databases">
        <title>An improved genome assembly and genetic linkage map for asparagus bean, Vigna unguiculata ssp. sesquipedialis.</title>
        <authorList>
            <person name="Xia Q."/>
            <person name="Zhang R."/>
            <person name="Dong Y."/>
        </authorList>
    </citation>
    <scope>NUCLEOTIDE SEQUENCE [LARGE SCALE GENOMIC DNA]</scope>
    <source>
        <tissue evidence="7">Leaf</tissue>
    </source>
</reference>
<dbReference type="EMBL" id="CP039351">
    <property type="protein sequence ID" value="QCE00717.1"/>
    <property type="molecule type" value="Genomic_DNA"/>
</dbReference>
<evidence type="ECO:0000256" key="5">
    <source>
        <dbReference type="ARBA" id="ARBA00023136"/>
    </source>
</evidence>
<keyword evidence="3 6" id="KW-0812">Transmembrane</keyword>
<dbReference type="GO" id="GO:0009734">
    <property type="term" value="P:auxin-activated signaling pathway"/>
    <property type="evidence" value="ECO:0007669"/>
    <property type="project" value="InterPro"/>
</dbReference>
<evidence type="ECO:0000256" key="1">
    <source>
        <dbReference type="ARBA" id="ARBA00004141"/>
    </source>
</evidence>
<protein>
    <submittedName>
        <fullName evidence="7">Tetraspanin/Peripherin</fullName>
    </submittedName>
</protein>
<dbReference type="Proteomes" id="UP000501690">
    <property type="component" value="Linkage Group LG7"/>
</dbReference>
<dbReference type="InterPro" id="IPR018499">
    <property type="entry name" value="Tetraspanin/Peripherin"/>
</dbReference>
<keyword evidence="4 6" id="KW-1133">Transmembrane helix</keyword>
<gene>
    <name evidence="7" type="ORF">DEO72_LG7g2007</name>
</gene>
<keyword evidence="5 6" id="KW-0472">Membrane</keyword>
<name>A0A4D6ML34_VIGUN</name>
<sequence length="59" mass="6689">MVVSLVGFAGTCYRNTFLMRLYLVVMFVVIVVLIGFIIFTYVVTDKGSGQRVMNRAYSE</sequence>
<organism evidence="7 8">
    <name type="scientific">Vigna unguiculata</name>
    <name type="common">Cowpea</name>
    <dbReference type="NCBI Taxonomy" id="3917"/>
    <lineage>
        <taxon>Eukaryota</taxon>
        <taxon>Viridiplantae</taxon>
        <taxon>Streptophyta</taxon>
        <taxon>Embryophyta</taxon>
        <taxon>Tracheophyta</taxon>
        <taxon>Spermatophyta</taxon>
        <taxon>Magnoliopsida</taxon>
        <taxon>eudicotyledons</taxon>
        <taxon>Gunneridae</taxon>
        <taxon>Pentapetalae</taxon>
        <taxon>rosids</taxon>
        <taxon>fabids</taxon>
        <taxon>Fabales</taxon>
        <taxon>Fabaceae</taxon>
        <taxon>Papilionoideae</taxon>
        <taxon>50 kb inversion clade</taxon>
        <taxon>NPAAA clade</taxon>
        <taxon>indigoferoid/millettioid clade</taxon>
        <taxon>Phaseoleae</taxon>
        <taxon>Vigna</taxon>
    </lineage>
</organism>
<dbReference type="AlphaFoldDB" id="A0A4D6ML34"/>
<evidence type="ECO:0000256" key="3">
    <source>
        <dbReference type="ARBA" id="ARBA00022692"/>
    </source>
</evidence>
<proteinExistence type="inferred from homology"/>
<evidence type="ECO:0000256" key="6">
    <source>
        <dbReference type="SAM" id="Phobius"/>
    </source>
</evidence>
<evidence type="ECO:0000313" key="7">
    <source>
        <dbReference type="EMBL" id="QCE00717.1"/>
    </source>
</evidence>
<keyword evidence="8" id="KW-1185">Reference proteome</keyword>
<evidence type="ECO:0000313" key="8">
    <source>
        <dbReference type="Proteomes" id="UP000501690"/>
    </source>
</evidence>
<dbReference type="InterPro" id="IPR044991">
    <property type="entry name" value="TET_plant"/>
</dbReference>
<dbReference type="PANTHER" id="PTHR32191">
    <property type="entry name" value="TETRASPANIN-8-RELATED"/>
    <property type="match status" value="1"/>
</dbReference>
<dbReference type="GO" id="GO:0016020">
    <property type="term" value="C:membrane"/>
    <property type="evidence" value="ECO:0007669"/>
    <property type="project" value="UniProtKB-SubCell"/>
</dbReference>
<comment type="similarity">
    <text evidence="2">Belongs to the tetraspanin (TM4SF) family.</text>
</comment>